<dbReference type="InterPro" id="IPR057170">
    <property type="entry name" value="DUF7848"/>
</dbReference>
<dbReference type="Proteomes" id="UP001183410">
    <property type="component" value="Unassembled WGS sequence"/>
</dbReference>
<evidence type="ECO:0000259" key="1">
    <source>
        <dbReference type="Pfam" id="PF25232"/>
    </source>
</evidence>
<gene>
    <name evidence="2" type="ORF">RM844_05795</name>
</gene>
<organism evidence="2 3">
    <name type="scientific">Streptomyces chisholmiae</name>
    <dbReference type="NCBI Taxonomy" id="3075540"/>
    <lineage>
        <taxon>Bacteria</taxon>
        <taxon>Bacillati</taxon>
        <taxon>Actinomycetota</taxon>
        <taxon>Actinomycetes</taxon>
        <taxon>Kitasatosporales</taxon>
        <taxon>Streptomycetaceae</taxon>
        <taxon>Streptomyces</taxon>
    </lineage>
</organism>
<accession>A0ABU2JLD6</accession>
<reference evidence="3" key="1">
    <citation type="submission" date="2023-07" db="EMBL/GenBank/DDBJ databases">
        <title>30 novel species of actinomycetes from the DSMZ collection.</title>
        <authorList>
            <person name="Nouioui I."/>
        </authorList>
    </citation>
    <scope>NUCLEOTIDE SEQUENCE [LARGE SCALE GENOMIC DNA]</scope>
    <source>
        <strain evidence="3">DSM 44915</strain>
    </source>
</reference>
<dbReference type="Pfam" id="PF25232">
    <property type="entry name" value="DUF7848"/>
    <property type="match status" value="1"/>
</dbReference>
<proteinExistence type="predicted"/>
<dbReference type="RefSeq" id="WP_311665513.1">
    <property type="nucleotide sequence ID" value="NZ_JAVREO010000003.1"/>
</dbReference>
<keyword evidence="3" id="KW-1185">Reference proteome</keyword>
<evidence type="ECO:0000313" key="2">
    <source>
        <dbReference type="EMBL" id="MDT0265800.1"/>
    </source>
</evidence>
<sequence length="126" mass="13537">MTDQRHHSIVLGADWVLCEERAAGAPEAIHDAECLACGQRSPLFDNDALPVAVWALQHTQQAPDHDRFLFRTEQHWRAVRRPDAGEGGGGRASPVGAFLDRAAGPAFVGLMCLLTALSGLLPTLTS</sequence>
<protein>
    <recommendedName>
        <fullName evidence="1">DUF7848 domain-containing protein</fullName>
    </recommendedName>
</protein>
<name>A0ABU2JLD6_9ACTN</name>
<feature type="domain" description="DUF7848" evidence="1">
    <location>
        <begin position="6"/>
        <end position="82"/>
    </location>
</feature>
<dbReference type="EMBL" id="JAVREO010000003">
    <property type="protein sequence ID" value="MDT0265800.1"/>
    <property type="molecule type" value="Genomic_DNA"/>
</dbReference>
<evidence type="ECO:0000313" key="3">
    <source>
        <dbReference type="Proteomes" id="UP001183410"/>
    </source>
</evidence>
<comment type="caution">
    <text evidence="2">The sequence shown here is derived from an EMBL/GenBank/DDBJ whole genome shotgun (WGS) entry which is preliminary data.</text>
</comment>